<evidence type="ECO:0000313" key="1">
    <source>
        <dbReference type="EMBL" id="ACV12526.1"/>
    </source>
</evidence>
<protein>
    <recommendedName>
        <fullName evidence="3">Rubrerythrin</fullName>
    </recommendedName>
</protein>
<dbReference type="InterPro" id="IPR009078">
    <property type="entry name" value="Ferritin-like_SF"/>
</dbReference>
<dbReference type="eggNOG" id="arCOG04687">
    <property type="taxonomic scope" value="Archaea"/>
</dbReference>
<dbReference type="AlphaFoldDB" id="C7NVK3"/>
<dbReference type="GeneID" id="8384659"/>
<proteinExistence type="predicted"/>
<keyword evidence="2" id="KW-1185">Reference proteome</keyword>
<organism evidence="1 2">
    <name type="scientific">Halorhabdus utahensis (strain DSM 12940 / JCM 11049 / AX-2)</name>
    <dbReference type="NCBI Taxonomy" id="519442"/>
    <lineage>
        <taxon>Archaea</taxon>
        <taxon>Methanobacteriati</taxon>
        <taxon>Methanobacteriota</taxon>
        <taxon>Stenosarchaea group</taxon>
        <taxon>Halobacteria</taxon>
        <taxon>Halobacteriales</taxon>
        <taxon>Haloarculaceae</taxon>
        <taxon>Halorhabdus</taxon>
    </lineage>
</organism>
<dbReference type="RefSeq" id="WP_015790093.1">
    <property type="nucleotide sequence ID" value="NC_013158.1"/>
</dbReference>
<dbReference type="Gene3D" id="1.20.1260.10">
    <property type="match status" value="1"/>
</dbReference>
<dbReference type="InterPro" id="IPR012347">
    <property type="entry name" value="Ferritin-like"/>
</dbReference>
<dbReference type="OrthoDB" id="188002at2157"/>
<accession>C7NVK3</accession>
<reference evidence="1 2" key="1">
    <citation type="journal article" date="2009" name="Stand. Genomic Sci.">
        <title>Complete genome sequence of Halorhabdus utahensis type strain (AX-2).</title>
        <authorList>
            <person name="Anderson I."/>
            <person name="Tindall B.J."/>
            <person name="Pomrenke H."/>
            <person name="Goker M."/>
            <person name="Lapidus A."/>
            <person name="Nolan M."/>
            <person name="Copeland A."/>
            <person name="Glavina Del Rio T."/>
            <person name="Chen F."/>
            <person name="Tice H."/>
            <person name="Cheng J.F."/>
            <person name="Lucas S."/>
            <person name="Chertkov O."/>
            <person name="Bruce D."/>
            <person name="Brettin T."/>
            <person name="Detter J.C."/>
            <person name="Han C."/>
            <person name="Goodwin L."/>
            <person name="Land M."/>
            <person name="Hauser L."/>
            <person name="Chang Y.J."/>
            <person name="Jeffries C.D."/>
            <person name="Pitluck S."/>
            <person name="Pati A."/>
            <person name="Mavromatis K."/>
            <person name="Ivanova N."/>
            <person name="Ovchinnikova G."/>
            <person name="Chen A."/>
            <person name="Palaniappan K."/>
            <person name="Chain P."/>
            <person name="Rohde M."/>
            <person name="Bristow J."/>
            <person name="Eisen J.A."/>
            <person name="Markowitz V."/>
            <person name="Hugenholtz P."/>
            <person name="Kyrpides N.C."/>
            <person name="Klenk H.P."/>
        </authorList>
    </citation>
    <scope>NUCLEOTIDE SEQUENCE [LARGE SCALE GENOMIC DNA]</scope>
    <source>
        <strain evidence="2">DSM 12940 / JCM 11049 / AX-2</strain>
    </source>
</reference>
<evidence type="ECO:0008006" key="3">
    <source>
        <dbReference type="Google" id="ProtNLM"/>
    </source>
</evidence>
<dbReference type="KEGG" id="hut:Huta_2360"/>
<gene>
    <name evidence="1" type="ordered locus">Huta_2360</name>
</gene>
<dbReference type="HOGENOM" id="CLU_112755_0_0_2"/>
<evidence type="ECO:0000313" key="2">
    <source>
        <dbReference type="Proteomes" id="UP000002071"/>
    </source>
</evidence>
<dbReference type="Proteomes" id="UP000002071">
    <property type="component" value="Chromosome"/>
</dbReference>
<name>C7NVK3_HALUD</name>
<sequence length="209" mass="22601">MNAEQFSHQIRDDNDTALSRLGSSKALYADTAGDMDDETVLSAAADAEHHAAVTYEQWAADEGNDEAADAFEETAAEERDHYERVAGKLDDHEPSEGVPAIQDYLRGLDGTVERLGGFVGRTIAAEKSKEQFTGYFVGEADPQTAQLFRDVGGDLDPQLERAGELLESVCESDDDWEQAAEAASAAIQTAYDAYTESLESMGVNPKPVC</sequence>
<dbReference type="SUPFAM" id="SSF47240">
    <property type="entry name" value="Ferritin-like"/>
    <property type="match status" value="1"/>
</dbReference>
<dbReference type="STRING" id="519442.Huta_2360"/>
<dbReference type="EMBL" id="CP001687">
    <property type="protein sequence ID" value="ACV12526.1"/>
    <property type="molecule type" value="Genomic_DNA"/>
</dbReference>